<reference evidence="2 3" key="1">
    <citation type="journal article" date="2013" name="PLoS Genet.">
        <title>The genome and development-dependent transcriptomes of Pyronema confluens: a window into fungal evolution.</title>
        <authorList>
            <person name="Traeger S."/>
            <person name="Altegoer F."/>
            <person name="Freitag M."/>
            <person name="Gabaldon T."/>
            <person name="Kempken F."/>
            <person name="Kumar A."/>
            <person name="Marcet-Houben M."/>
            <person name="Poggeler S."/>
            <person name="Stajich J.E."/>
            <person name="Nowrousian M."/>
        </authorList>
    </citation>
    <scope>NUCLEOTIDE SEQUENCE [LARGE SCALE GENOMIC DNA]</scope>
    <source>
        <strain evidence="3">CBS 100304</strain>
        <tissue evidence="2">Vegetative mycelium</tissue>
    </source>
</reference>
<dbReference type="EMBL" id="HF935534">
    <property type="protein sequence ID" value="CCX31110.1"/>
    <property type="molecule type" value="Genomic_DNA"/>
</dbReference>
<gene>
    <name evidence="2" type="ORF">PCON_09938</name>
</gene>
<name>U4LP49_PYROM</name>
<protein>
    <submittedName>
        <fullName evidence="2">Uncharacterized protein</fullName>
    </submittedName>
</protein>
<evidence type="ECO:0000256" key="1">
    <source>
        <dbReference type="SAM" id="MobiDB-lite"/>
    </source>
</evidence>
<organism evidence="2 3">
    <name type="scientific">Pyronema omphalodes (strain CBS 100304)</name>
    <name type="common">Pyronema confluens</name>
    <dbReference type="NCBI Taxonomy" id="1076935"/>
    <lineage>
        <taxon>Eukaryota</taxon>
        <taxon>Fungi</taxon>
        <taxon>Dikarya</taxon>
        <taxon>Ascomycota</taxon>
        <taxon>Pezizomycotina</taxon>
        <taxon>Pezizomycetes</taxon>
        <taxon>Pezizales</taxon>
        <taxon>Pyronemataceae</taxon>
        <taxon>Pyronema</taxon>
    </lineage>
</organism>
<dbReference type="Proteomes" id="UP000018144">
    <property type="component" value="Unassembled WGS sequence"/>
</dbReference>
<proteinExistence type="predicted"/>
<feature type="region of interest" description="Disordered" evidence="1">
    <location>
        <begin position="55"/>
        <end position="93"/>
    </location>
</feature>
<dbReference type="AlphaFoldDB" id="U4LP49"/>
<feature type="compositionally biased region" description="Basic and acidic residues" evidence="1">
    <location>
        <begin position="61"/>
        <end position="76"/>
    </location>
</feature>
<evidence type="ECO:0000313" key="3">
    <source>
        <dbReference type="Proteomes" id="UP000018144"/>
    </source>
</evidence>
<evidence type="ECO:0000313" key="2">
    <source>
        <dbReference type="EMBL" id="CCX31110.1"/>
    </source>
</evidence>
<sequence>MNFIDTTFTQASNKRIISFSSKMPEQEEAKQPEVNEYSSLRKLVTAGLFTGMLPGVTTSEFSEKPTTKNKADDPSKESSNNQDSRAKRNKEARRDVMYESIMVYESEKQVAKCDISREVAEGSAAAFKHLQTRIVGKKPSKLRIE</sequence>
<keyword evidence="3" id="KW-1185">Reference proteome</keyword>
<accession>U4LP49</accession>